<evidence type="ECO:0000313" key="2">
    <source>
        <dbReference type="Proteomes" id="UP000789405"/>
    </source>
</evidence>
<accession>A0A9N9IAG8</accession>
<proteinExistence type="predicted"/>
<sequence>MSYYHIFYDRKANTNIDDTRNIIVIVDDDQHVNSLQPIYCNLHRKRKFENVRTHVIITGRGISGTELIKSNSLLSNCDVPVYDLELQKGNKNILMPVVKEITDILDQIQPDILIYINDPKNEVMRGVDAALAATSQINNAITKIAIPIKHMKHMMWLSDLSIEALK</sequence>
<dbReference type="Proteomes" id="UP000789405">
    <property type="component" value="Unassembled WGS sequence"/>
</dbReference>
<comment type="caution">
    <text evidence="1">The sequence shown here is derived from an EMBL/GenBank/DDBJ whole genome shotgun (WGS) entry which is preliminary data.</text>
</comment>
<protein>
    <submittedName>
        <fullName evidence="1">24782_t:CDS:1</fullName>
    </submittedName>
</protein>
<keyword evidence="2" id="KW-1185">Reference proteome</keyword>
<organism evidence="1 2">
    <name type="scientific">Dentiscutata erythropus</name>
    <dbReference type="NCBI Taxonomy" id="1348616"/>
    <lineage>
        <taxon>Eukaryota</taxon>
        <taxon>Fungi</taxon>
        <taxon>Fungi incertae sedis</taxon>
        <taxon>Mucoromycota</taxon>
        <taxon>Glomeromycotina</taxon>
        <taxon>Glomeromycetes</taxon>
        <taxon>Diversisporales</taxon>
        <taxon>Gigasporaceae</taxon>
        <taxon>Dentiscutata</taxon>
    </lineage>
</organism>
<gene>
    <name evidence="1" type="ORF">DERYTH_LOCUS14834</name>
</gene>
<dbReference type="EMBL" id="CAJVPY010011494">
    <property type="protein sequence ID" value="CAG8727487.1"/>
    <property type="molecule type" value="Genomic_DNA"/>
</dbReference>
<name>A0A9N9IAG8_9GLOM</name>
<evidence type="ECO:0000313" key="1">
    <source>
        <dbReference type="EMBL" id="CAG8727487.1"/>
    </source>
</evidence>
<feature type="non-terminal residue" evidence="1">
    <location>
        <position position="1"/>
    </location>
</feature>
<dbReference type="AlphaFoldDB" id="A0A9N9IAG8"/>
<dbReference type="OrthoDB" id="2020070at2759"/>
<reference evidence="1" key="1">
    <citation type="submission" date="2021-06" db="EMBL/GenBank/DDBJ databases">
        <authorList>
            <person name="Kallberg Y."/>
            <person name="Tangrot J."/>
            <person name="Rosling A."/>
        </authorList>
    </citation>
    <scope>NUCLEOTIDE SEQUENCE</scope>
    <source>
        <strain evidence="1">MA453B</strain>
    </source>
</reference>